<evidence type="ECO:0000256" key="1">
    <source>
        <dbReference type="ARBA" id="ARBA00004123"/>
    </source>
</evidence>
<dbReference type="AlphaFoldDB" id="A0A6A3CNQ6"/>
<evidence type="ECO:0000313" key="8">
    <source>
        <dbReference type="EMBL" id="KAE8730134.1"/>
    </source>
</evidence>
<feature type="compositionally biased region" description="Acidic residues" evidence="6">
    <location>
        <begin position="119"/>
        <end position="129"/>
    </location>
</feature>
<sequence length="544" mass="61413">MNINRTRNKKQGKAFKCYSASEVTPNQVRNSACKMIRTLVQLMRTLDKMPEERTILMKLLYYEDVTPVDYEPPFFRGCMEDEAQNSWTKNPLRMEVGNVNSKHFVLALKVKSVLDPCGDENDDIQDEEVSLGVDSVQRDESSDSDSEVSESQEEEFIVAPVDTQRPEEENSVVDEDNTEDHMEDEQQLESVKNWINNLHLDTIALTDVLSNFPDISVEGVLSSSGKDDYIINKQKKSDYEFPVKEEMDGQVHIVQKFPKVEDHMYMKSLQLISEQVSVVFLSFVPCSSNDVCVGCKTSEEAGLTSKRVIRSNLTEKELQEVKRVLTNDPMDMDTNEPHNKTNHPEMQRPGSNLRDISTFGALHSFGSDLTRMRGRSDMNQSEQTISKNRDNGNSPISMAQPIASRESTVPGCDHDRVNRNLDEIDHICSRPSQDKRGRKTSTVCQGAYPSEREAPQISGSLKGMQECNVRAISQAHGLVQKAQKLVDEARTNGSRGASHYAAAKYLNLVVNSTKLWVKLNHNSTSNSVFVFPKQLNCRKTTTAW</sequence>
<gene>
    <name evidence="8" type="ORF">F3Y22_tig00003041pilonHSYRG00934</name>
</gene>
<dbReference type="GO" id="GO:0016874">
    <property type="term" value="F:ligase activity"/>
    <property type="evidence" value="ECO:0007669"/>
    <property type="project" value="UniProtKB-KW"/>
</dbReference>
<dbReference type="Gene3D" id="3.30.900.10">
    <property type="entry name" value="HORMA domain"/>
    <property type="match status" value="1"/>
</dbReference>
<comment type="subcellular location">
    <subcellularLocation>
        <location evidence="2">Chromosome</location>
    </subcellularLocation>
    <subcellularLocation>
        <location evidence="1">Nucleus</location>
    </subcellularLocation>
</comment>
<dbReference type="InterPro" id="IPR036570">
    <property type="entry name" value="HORMA_dom_sf"/>
</dbReference>
<feature type="region of interest" description="Disordered" evidence="6">
    <location>
        <begin position="119"/>
        <end position="180"/>
    </location>
</feature>
<evidence type="ECO:0000259" key="7">
    <source>
        <dbReference type="PROSITE" id="PS50815"/>
    </source>
</evidence>
<evidence type="ECO:0000256" key="6">
    <source>
        <dbReference type="SAM" id="MobiDB-lite"/>
    </source>
</evidence>
<comment type="caution">
    <text evidence="8">The sequence shown here is derived from an EMBL/GenBank/DDBJ whole genome shotgun (WGS) entry which is preliminary data.</text>
</comment>
<feature type="compositionally biased region" description="Basic and acidic residues" evidence="6">
    <location>
        <begin position="335"/>
        <end position="346"/>
    </location>
</feature>
<keyword evidence="4" id="KW-0539">Nucleus</keyword>
<dbReference type="GO" id="GO:0051321">
    <property type="term" value="P:meiotic cell cycle"/>
    <property type="evidence" value="ECO:0007669"/>
    <property type="project" value="UniProtKB-KW"/>
</dbReference>
<keyword evidence="9" id="KW-1185">Reference proteome</keyword>
<dbReference type="Pfam" id="PF02301">
    <property type="entry name" value="HORMA"/>
    <property type="match status" value="1"/>
</dbReference>
<dbReference type="GO" id="GO:0005634">
    <property type="term" value="C:nucleus"/>
    <property type="evidence" value="ECO:0007669"/>
    <property type="project" value="UniProtKB-SubCell"/>
</dbReference>
<dbReference type="EMBL" id="VEPZ02000209">
    <property type="protein sequence ID" value="KAE8730134.1"/>
    <property type="molecule type" value="Genomic_DNA"/>
</dbReference>
<evidence type="ECO:0000256" key="5">
    <source>
        <dbReference type="ARBA" id="ARBA00023254"/>
    </source>
</evidence>
<evidence type="ECO:0000256" key="4">
    <source>
        <dbReference type="ARBA" id="ARBA00023242"/>
    </source>
</evidence>
<name>A0A6A3CNQ6_HIBSY</name>
<protein>
    <submittedName>
        <fullName evidence="8">4-coumarate--CoA ligase-like 1-like</fullName>
    </submittedName>
</protein>
<feature type="region of interest" description="Disordered" evidence="6">
    <location>
        <begin position="328"/>
        <end position="350"/>
    </location>
</feature>
<dbReference type="SUPFAM" id="SSF56019">
    <property type="entry name" value="The spindle assembly checkpoint protein mad2"/>
    <property type="match status" value="1"/>
</dbReference>
<feature type="compositionally biased region" description="Acidic residues" evidence="6">
    <location>
        <begin position="169"/>
        <end position="180"/>
    </location>
</feature>
<evidence type="ECO:0000313" key="9">
    <source>
        <dbReference type="Proteomes" id="UP000436088"/>
    </source>
</evidence>
<feature type="domain" description="HORMA" evidence="7">
    <location>
        <begin position="1"/>
        <end position="110"/>
    </location>
</feature>
<reference evidence="8" key="1">
    <citation type="submission" date="2019-09" db="EMBL/GenBank/DDBJ databases">
        <title>Draft genome information of white flower Hibiscus syriacus.</title>
        <authorList>
            <person name="Kim Y.-M."/>
        </authorList>
    </citation>
    <scope>NUCLEOTIDE SEQUENCE [LARGE SCALE GENOMIC DNA]</scope>
    <source>
        <strain evidence="8">YM2019G1</strain>
    </source>
</reference>
<dbReference type="InterPro" id="IPR051294">
    <property type="entry name" value="HORMA_MeioticProgression"/>
</dbReference>
<feature type="compositionally biased region" description="Acidic residues" evidence="6">
    <location>
        <begin position="142"/>
        <end position="156"/>
    </location>
</feature>
<organism evidence="8 9">
    <name type="scientific">Hibiscus syriacus</name>
    <name type="common">Rose of Sharon</name>
    <dbReference type="NCBI Taxonomy" id="106335"/>
    <lineage>
        <taxon>Eukaryota</taxon>
        <taxon>Viridiplantae</taxon>
        <taxon>Streptophyta</taxon>
        <taxon>Embryophyta</taxon>
        <taxon>Tracheophyta</taxon>
        <taxon>Spermatophyta</taxon>
        <taxon>Magnoliopsida</taxon>
        <taxon>eudicotyledons</taxon>
        <taxon>Gunneridae</taxon>
        <taxon>Pentapetalae</taxon>
        <taxon>rosids</taxon>
        <taxon>malvids</taxon>
        <taxon>Malvales</taxon>
        <taxon>Malvaceae</taxon>
        <taxon>Malvoideae</taxon>
        <taxon>Hibiscus</taxon>
    </lineage>
</organism>
<feature type="compositionally biased region" description="Polar residues" evidence="6">
    <location>
        <begin position="377"/>
        <end position="397"/>
    </location>
</feature>
<dbReference type="GO" id="GO:0005694">
    <property type="term" value="C:chromosome"/>
    <property type="evidence" value="ECO:0007669"/>
    <property type="project" value="UniProtKB-SubCell"/>
</dbReference>
<dbReference type="InterPro" id="IPR003511">
    <property type="entry name" value="HORMA_dom"/>
</dbReference>
<keyword evidence="5" id="KW-0469">Meiosis</keyword>
<feature type="region of interest" description="Disordered" evidence="6">
    <location>
        <begin position="369"/>
        <end position="417"/>
    </location>
</feature>
<dbReference type="PROSITE" id="PS50815">
    <property type="entry name" value="HORMA"/>
    <property type="match status" value="1"/>
</dbReference>
<accession>A0A6A3CNQ6</accession>
<dbReference type="PANTHER" id="PTHR48225:SF7">
    <property type="entry name" value="MEIOSIS-SPECIFIC PROTEIN HOP1"/>
    <property type="match status" value="1"/>
</dbReference>
<dbReference type="Proteomes" id="UP000436088">
    <property type="component" value="Unassembled WGS sequence"/>
</dbReference>
<proteinExistence type="predicted"/>
<keyword evidence="3" id="KW-0158">Chromosome</keyword>
<evidence type="ECO:0000256" key="3">
    <source>
        <dbReference type="ARBA" id="ARBA00022454"/>
    </source>
</evidence>
<evidence type="ECO:0000256" key="2">
    <source>
        <dbReference type="ARBA" id="ARBA00004286"/>
    </source>
</evidence>
<dbReference type="PANTHER" id="PTHR48225">
    <property type="entry name" value="HORMA DOMAIN-CONTAINING PROTEIN 1"/>
    <property type="match status" value="1"/>
</dbReference>